<dbReference type="PROSITE" id="PS50883">
    <property type="entry name" value="EAL"/>
    <property type="match status" value="1"/>
</dbReference>
<name>A0A645G7J8_9ZZZZ</name>
<dbReference type="CDD" id="cd01948">
    <property type="entry name" value="EAL"/>
    <property type="match status" value="1"/>
</dbReference>
<dbReference type="EMBL" id="VSSQ01071195">
    <property type="protein sequence ID" value="MPN22858.1"/>
    <property type="molecule type" value="Genomic_DNA"/>
</dbReference>
<protein>
    <submittedName>
        <fullName evidence="2">Putative signaling protein</fullName>
    </submittedName>
</protein>
<dbReference type="InterPro" id="IPR035919">
    <property type="entry name" value="EAL_sf"/>
</dbReference>
<feature type="domain" description="EAL" evidence="1">
    <location>
        <begin position="1"/>
        <end position="237"/>
    </location>
</feature>
<organism evidence="2">
    <name type="scientific">bioreactor metagenome</name>
    <dbReference type="NCBI Taxonomy" id="1076179"/>
    <lineage>
        <taxon>unclassified sequences</taxon>
        <taxon>metagenomes</taxon>
        <taxon>ecological metagenomes</taxon>
    </lineage>
</organism>
<dbReference type="Gene3D" id="3.20.20.450">
    <property type="entry name" value="EAL domain"/>
    <property type="match status" value="1"/>
</dbReference>
<dbReference type="Pfam" id="PF00563">
    <property type="entry name" value="EAL"/>
    <property type="match status" value="1"/>
</dbReference>
<dbReference type="PANTHER" id="PTHR33121">
    <property type="entry name" value="CYCLIC DI-GMP PHOSPHODIESTERASE PDEF"/>
    <property type="match status" value="1"/>
</dbReference>
<dbReference type="GO" id="GO:0071111">
    <property type="term" value="F:cyclic-guanylate-specific phosphodiesterase activity"/>
    <property type="evidence" value="ECO:0007669"/>
    <property type="project" value="InterPro"/>
</dbReference>
<dbReference type="AlphaFoldDB" id="A0A645G7J8"/>
<dbReference type="InterPro" id="IPR001633">
    <property type="entry name" value="EAL_dom"/>
</dbReference>
<sequence>MLYYQPQIDMVTGRVVGVEALIRWNNPQKGFIPPAEFIPYSEQTGYIIPISEWVLKKAITQKRDWESKGYPQIKMAVNLSGYIFTEDSTFDSICSILNSMNIKPGELEVEVTETAVMMELDKAQISLNELKAMGISIAMDDFGTGYSSLNYLQILPFDILKIDRGFIQNLTNKKQTYIYQTVVELAHSLGLIVVAEGIETVEQKDFLIMNSCDIGQGYYFSKPVPAFEIEKLFEKNF</sequence>
<gene>
    <name evidence="2" type="ORF">SDC9_170243</name>
</gene>
<accession>A0A645G7J8</accession>
<proteinExistence type="predicted"/>
<dbReference type="SUPFAM" id="SSF141868">
    <property type="entry name" value="EAL domain-like"/>
    <property type="match status" value="1"/>
</dbReference>
<evidence type="ECO:0000313" key="2">
    <source>
        <dbReference type="EMBL" id="MPN22858.1"/>
    </source>
</evidence>
<dbReference type="InterPro" id="IPR050706">
    <property type="entry name" value="Cyclic-di-GMP_PDE-like"/>
</dbReference>
<evidence type="ECO:0000259" key="1">
    <source>
        <dbReference type="PROSITE" id="PS50883"/>
    </source>
</evidence>
<reference evidence="2" key="1">
    <citation type="submission" date="2019-08" db="EMBL/GenBank/DDBJ databases">
        <authorList>
            <person name="Kucharzyk K."/>
            <person name="Murdoch R.W."/>
            <person name="Higgins S."/>
            <person name="Loffler F."/>
        </authorList>
    </citation>
    <scope>NUCLEOTIDE SEQUENCE</scope>
</reference>
<dbReference type="PANTHER" id="PTHR33121:SF70">
    <property type="entry name" value="SIGNALING PROTEIN YKOW"/>
    <property type="match status" value="1"/>
</dbReference>
<comment type="caution">
    <text evidence="2">The sequence shown here is derived from an EMBL/GenBank/DDBJ whole genome shotgun (WGS) entry which is preliminary data.</text>
</comment>
<dbReference type="SMART" id="SM00052">
    <property type="entry name" value="EAL"/>
    <property type="match status" value="1"/>
</dbReference>